<evidence type="ECO:0000256" key="2">
    <source>
        <dbReference type="ARBA" id="ARBA00004429"/>
    </source>
</evidence>
<organism evidence="19 20">
    <name type="scientific">Rhodalgimonas zhirmunskyi</name>
    <dbReference type="NCBI Taxonomy" id="2964767"/>
    <lineage>
        <taxon>Bacteria</taxon>
        <taxon>Pseudomonadati</taxon>
        <taxon>Pseudomonadota</taxon>
        <taxon>Alphaproteobacteria</taxon>
        <taxon>Rhodobacterales</taxon>
        <taxon>Roseobacteraceae</taxon>
        <taxon>Rhodalgimonas</taxon>
    </lineage>
</organism>
<feature type="transmembrane region" description="Helical" evidence="17">
    <location>
        <begin position="33"/>
        <end position="50"/>
    </location>
</feature>
<dbReference type="PIRSF" id="PIRSF000204">
    <property type="entry name" value="PNTB"/>
    <property type="match status" value="1"/>
</dbReference>
<feature type="domain" description="NADP transhydrogenase beta-like" evidence="18">
    <location>
        <begin position="7"/>
        <end position="476"/>
    </location>
</feature>
<evidence type="ECO:0000259" key="18">
    <source>
        <dbReference type="Pfam" id="PF02233"/>
    </source>
</evidence>
<name>A0AAJ1UFY7_9RHOB</name>
<keyword evidence="9 16" id="KW-0521">NADP</keyword>
<evidence type="ECO:0000256" key="10">
    <source>
        <dbReference type="ARBA" id="ARBA00022967"/>
    </source>
</evidence>
<keyword evidence="10 16" id="KW-1278">Translocase</keyword>
<sequence>MEFGFTTAAYVVAAVLFILSLGGLSGQESAKRAVWYGIVGMALAVFATLIGPGAGLWWLSVPLIAAGGIIGYQLASKVEMTQMPELVAGMHALVGLAAVFVGYNAHFEIGNAAVAVAAGGDAVKDLGNFGQLLAKKSSVELGILLVELSLGVWIGAVTFTGSIIAYGKLSGKVTSKATKLPGGHMLNAAAAAISLLCLIWYLNTGGIVPLLILTAAALFIGYHLIMGIGGADMPVVVSMLNSYSGWAAAAIGFSLGNDLLIVVGALVGSSGAILSYIMCKAMNRSFISVILGGFGGTTGPAMEVEGEQIAIEADGVAQALDEADSVIIIPGYGMAVAQAQQNVAELTRRLRAKGKNVRFAIHPVAGRLPGHMNVLLAEAKVPYDIVMEMDEINEDFPDTDVAIVIGSNDIVNPAAQEDPNSPIAGMPVLECWKAKQVFVSKRGQGTGYSGIENPLFFKENTRMFYGDAKDSIAKLLTMID</sequence>
<evidence type="ECO:0000256" key="15">
    <source>
        <dbReference type="ARBA" id="ARBA00066047"/>
    </source>
</evidence>
<evidence type="ECO:0000256" key="4">
    <source>
        <dbReference type="ARBA" id="ARBA00012943"/>
    </source>
</evidence>
<dbReference type="EC" id="7.1.1.1" evidence="4 16"/>
<evidence type="ECO:0000256" key="8">
    <source>
        <dbReference type="ARBA" id="ARBA00022692"/>
    </source>
</evidence>
<feature type="transmembrane region" description="Helical" evidence="17">
    <location>
        <begin position="141"/>
        <end position="164"/>
    </location>
</feature>
<evidence type="ECO:0000256" key="17">
    <source>
        <dbReference type="SAM" id="Phobius"/>
    </source>
</evidence>
<feature type="transmembrane region" description="Helical" evidence="17">
    <location>
        <begin position="259"/>
        <end position="279"/>
    </location>
</feature>
<dbReference type="Proteomes" id="UP001227162">
    <property type="component" value="Unassembled WGS sequence"/>
</dbReference>
<dbReference type="Pfam" id="PF02233">
    <property type="entry name" value="PNTB"/>
    <property type="match status" value="1"/>
</dbReference>
<keyword evidence="8 17" id="KW-0812">Transmembrane</keyword>
<reference evidence="19" key="1">
    <citation type="submission" date="2022-07" db="EMBL/GenBank/DDBJ databases">
        <authorList>
            <person name="Otstavnykh N."/>
            <person name="Isaeva M."/>
            <person name="Bystritskaya E."/>
        </authorList>
    </citation>
    <scope>NUCLEOTIDE SEQUENCE</scope>
    <source>
        <strain evidence="19">10Alg 79</strain>
    </source>
</reference>
<dbReference type="PANTHER" id="PTHR44758:SF1">
    <property type="entry name" value="NAD(P) TRANSHYDROGENASE SUBUNIT BETA"/>
    <property type="match status" value="1"/>
</dbReference>
<comment type="function">
    <text evidence="1 16">The transhydrogenation between NADH and NADP is coupled to respiration and ATP hydrolysis and functions as a proton pump across the membrane.</text>
</comment>
<keyword evidence="20" id="KW-1185">Reference proteome</keyword>
<feature type="transmembrane region" description="Helical" evidence="17">
    <location>
        <begin position="6"/>
        <end position="26"/>
    </location>
</feature>
<comment type="caution">
    <text evidence="19">The sequence shown here is derived from an EMBL/GenBank/DDBJ whole genome shotgun (WGS) entry which is preliminary data.</text>
</comment>
<dbReference type="Gene3D" id="3.40.50.1220">
    <property type="entry name" value="TPP-binding domain"/>
    <property type="match status" value="1"/>
</dbReference>
<keyword evidence="11 17" id="KW-1133">Transmembrane helix</keyword>
<evidence type="ECO:0000313" key="19">
    <source>
        <dbReference type="EMBL" id="MDQ2095412.1"/>
    </source>
</evidence>
<dbReference type="PANTHER" id="PTHR44758">
    <property type="entry name" value="NAD(P) TRANSHYDROGENASE SUBUNIT BETA"/>
    <property type="match status" value="1"/>
</dbReference>
<comment type="catalytic activity">
    <reaction evidence="14 16">
        <text>NAD(+) + NADPH + H(+)(in) = NADH + NADP(+) + H(+)(out)</text>
        <dbReference type="Rhea" id="RHEA:47992"/>
        <dbReference type="ChEBI" id="CHEBI:15378"/>
        <dbReference type="ChEBI" id="CHEBI:57540"/>
        <dbReference type="ChEBI" id="CHEBI:57783"/>
        <dbReference type="ChEBI" id="CHEBI:57945"/>
        <dbReference type="ChEBI" id="CHEBI:58349"/>
        <dbReference type="EC" id="7.1.1.1"/>
    </reaction>
</comment>
<accession>A0AAJ1UFY7</accession>
<dbReference type="AlphaFoldDB" id="A0AAJ1UFY7"/>
<comment type="subcellular location">
    <subcellularLocation>
        <location evidence="2">Cell inner membrane</location>
        <topology evidence="2">Multi-pass membrane protein</topology>
    </subcellularLocation>
</comment>
<dbReference type="GO" id="GO:0008750">
    <property type="term" value="F:proton-translocating NAD(P)+ transhydrogenase activity"/>
    <property type="evidence" value="ECO:0007669"/>
    <property type="project" value="UniProtKB-EC"/>
</dbReference>
<feature type="transmembrane region" description="Helical" evidence="17">
    <location>
        <begin position="56"/>
        <end position="74"/>
    </location>
</feature>
<keyword evidence="12 16" id="KW-0520">NAD</keyword>
<evidence type="ECO:0000256" key="14">
    <source>
        <dbReference type="ARBA" id="ARBA00048202"/>
    </source>
</evidence>
<dbReference type="EMBL" id="JANFFA010000004">
    <property type="protein sequence ID" value="MDQ2095412.1"/>
    <property type="molecule type" value="Genomic_DNA"/>
</dbReference>
<evidence type="ECO:0000256" key="9">
    <source>
        <dbReference type="ARBA" id="ARBA00022857"/>
    </source>
</evidence>
<evidence type="ECO:0000256" key="7">
    <source>
        <dbReference type="ARBA" id="ARBA00022519"/>
    </source>
</evidence>
<dbReference type="RefSeq" id="WP_317627031.1">
    <property type="nucleotide sequence ID" value="NZ_JANFFA010000004.1"/>
</dbReference>
<keyword evidence="13 16" id="KW-0472">Membrane</keyword>
<dbReference type="GO" id="GO:0050661">
    <property type="term" value="F:NADP binding"/>
    <property type="evidence" value="ECO:0007669"/>
    <property type="project" value="InterPro"/>
</dbReference>
<dbReference type="InterPro" id="IPR034300">
    <property type="entry name" value="PNTB-like"/>
</dbReference>
<evidence type="ECO:0000256" key="1">
    <source>
        <dbReference type="ARBA" id="ARBA00003943"/>
    </source>
</evidence>
<evidence type="ECO:0000256" key="12">
    <source>
        <dbReference type="ARBA" id="ARBA00023027"/>
    </source>
</evidence>
<dbReference type="FunFam" id="3.40.50.1220:FF:000002">
    <property type="entry name" value="NAD(P) transhydrogenase subunit beta"/>
    <property type="match status" value="1"/>
</dbReference>
<comment type="similarity">
    <text evidence="3 16">Belongs to the PNT beta subunit family.</text>
</comment>
<keyword evidence="6 16" id="KW-1003">Cell membrane</keyword>
<comment type="subunit">
    <text evidence="15">Complex of an alpha and a beta chain; in Rhodospirillum, the alpha chain seems to be made of two subunits.</text>
</comment>
<dbReference type="InterPro" id="IPR029035">
    <property type="entry name" value="DHS-like_NAD/FAD-binding_dom"/>
</dbReference>
<evidence type="ECO:0000256" key="16">
    <source>
        <dbReference type="PIRNR" id="PIRNR000204"/>
    </source>
</evidence>
<evidence type="ECO:0000256" key="3">
    <source>
        <dbReference type="ARBA" id="ARBA00007919"/>
    </source>
</evidence>
<feature type="transmembrane region" description="Helical" evidence="17">
    <location>
        <begin position="208"/>
        <end position="228"/>
    </location>
</feature>
<evidence type="ECO:0000256" key="11">
    <source>
        <dbReference type="ARBA" id="ARBA00022989"/>
    </source>
</evidence>
<dbReference type="SUPFAM" id="SSF52467">
    <property type="entry name" value="DHS-like NAD/FAD-binding domain"/>
    <property type="match status" value="1"/>
</dbReference>
<dbReference type="GO" id="GO:0005886">
    <property type="term" value="C:plasma membrane"/>
    <property type="evidence" value="ECO:0007669"/>
    <property type="project" value="UniProtKB-SubCell"/>
</dbReference>
<feature type="transmembrane region" description="Helical" evidence="17">
    <location>
        <begin position="185"/>
        <end position="202"/>
    </location>
</feature>
<evidence type="ECO:0000313" key="20">
    <source>
        <dbReference type="Proteomes" id="UP001227162"/>
    </source>
</evidence>
<protein>
    <recommendedName>
        <fullName evidence="5 16">NAD(P) transhydrogenase subunit beta</fullName>
        <ecNumber evidence="4 16">7.1.1.1</ecNumber>
    </recommendedName>
    <alternativeName>
        <fullName evidence="16">Nicotinamide nucleotide transhydrogenase subunit beta</fullName>
    </alternativeName>
</protein>
<gene>
    <name evidence="19" type="ORF">NOI20_14935</name>
</gene>
<dbReference type="InterPro" id="IPR012136">
    <property type="entry name" value="NADH_DH_b"/>
</dbReference>
<keyword evidence="7 16" id="KW-0997">Cell inner membrane</keyword>
<reference evidence="19" key="2">
    <citation type="submission" date="2023-04" db="EMBL/GenBank/DDBJ databases">
        <title>'Rhodoalgimonas zhirmunskyi' gen. nov., isolated from a red alga.</title>
        <authorList>
            <person name="Nedashkovskaya O.I."/>
            <person name="Otstavnykh N.Y."/>
            <person name="Bystritskaya E.P."/>
            <person name="Balabanova L.A."/>
            <person name="Isaeva M.P."/>
        </authorList>
    </citation>
    <scope>NUCLEOTIDE SEQUENCE</scope>
    <source>
        <strain evidence="19">10Alg 79</strain>
    </source>
</reference>
<proteinExistence type="inferred from homology"/>
<evidence type="ECO:0000256" key="6">
    <source>
        <dbReference type="ARBA" id="ARBA00022475"/>
    </source>
</evidence>
<evidence type="ECO:0000256" key="13">
    <source>
        <dbReference type="ARBA" id="ARBA00023136"/>
    </source>
</evidence>
<evidence type="ECO:0000256" key="5">
    <source>
        <dbReference type="ARBA" id="ARBA00014581"/>
    </source>
</evidence>